<evidence type="ECO:0000313" key="5">
    <source>
        <dbReference type="EMBL" id="OPX46035.1"/>
    </source>
</evidence>
<protein>
    <submittedName>
        <fullName evidence="5">Fatty acid metabolism regulator protein</fullName>
    </submittedName>
</protein>
<evidence type="ECO:0000256" key="3">
    <source>
        <dbReference type="SAM" id="MobiDB-lite"/>
    </source>
</evidence>
<dbReference type="InterPro" id="IPR050624">
    <property type="entry name" value="HTH-type_Tx_Regulator"/>
</dbReference>
<keyword evidence="1 2" id="KW-0238">DNA-binding</keyword>
<dbReference type="Pfam" id="PF00440">
    <property type="entry name" value="TetR_N"/>
    <property type="match status" value="1"/>
</dbReference>
<feature type="DNA-binding region" description="H-T-H motif" evidence="2">
    <location>
        <begin position="54"/>
        <end position="73"/>
    </location>
</feature>
<dbReference type="Gene3D" id="1.10.357.10">
    <property type="entry name" value="Tetracycline Repressor, domain 2"/>
    <property type="match status" value="1"/>
</dbReference>
<dbReference type="PANTHER" id="PTHR43479">
    <property type="entry name" value="ACREF/ENVCD OPERON REPRESSOR-RELATED"/>
    <property type="match status" value="1"/>
</dbReference>
<dbReference type="InterPro" id="IPR009057">
    <property type="entry name" value="Homeodomain-like_sf"/>
</dbReference>
<dbReference type="AlphaFoldDB" id="A0A1V4SRG3"/>
<feature type="region of interest" description="Disordered" evidence="3">
    <location>
        <begin position="1"/>
        <end position="33"/>
    </location>
</feature>
<accession>A0A1V4SRG3</accession>
<dbReference type="EMBL" id="MZGX01000002">
    <property type="protein sequence ID" value="OPX46035.1"/>
    <property type="molecule type" value="Genomic_DNA"/>
</dbReference>
<evidence type="ECO:0000313" key="6">
    <source>
        <dbReference type="Proteomes" id="UP000191554"/>
    </source>
</evidence>
<feature type="domain" description="HTH tetR-type" evidence="4">
    <location>
        <begin position="31"/>
        <end position="91"/>
    </location>
</feature>
<dbReference type="PROSITE" id="PS50977">
    <property type="entry name" value="HTH_TETR_2"/>
    <property type="match status" value="1"/>
</dbReference>
<dbReference type="SUPFAM" id="SSF46689">
    <property type="entry name" value="Homeodomain-like"/>
    <property type="match status" value="1"/>
</dbReference>
<dbReference type="RefSeq" id="WP_080062976.1">
    <property type="nucleotide sequence ID" value="NZ_MZGX01000002.1"/>
</dbReference>
<dbReference type="PRINTS" id="PR00455">
    <property type="entry name" value="HTHTETR"/>
</dbReference>
<dbReference type="InterPro" id="IPR023772">
    <property type="entry name" value="DNA-bd_HTH_TetR-type_CS"/>
</dbReference>
<dbReference type="InterPro" id="IPR001647">
    <property type="entry name" value="HTH_TetR"/>
</dbReference>
<reference evidence="5 6" key="1">
    <citation type="submission" date="2017-03" db="EMBL/GenBank/DDBJ databases">
        <title>Genome sequence of Clostridium hungatei DSM 14427.</title>
        <authorList>
            <person name="Poehlein A."/>
            <person name="Daniel R."/>
        </authorList>
    </citation>
    <scope>NUCLEOTIDE SEQUENCE [LARGE SCALE GENOMIC DNA]</scope>
    <source>
        <strain evidence="5 6">DSM 14427</strain>
    </source>
</reference>
<dbReference type="GO" id="GO:0003677">
    <property type="term" value="F:DNA binding"/>
    <property type="evidence" value="ECO:0007669"/>
    <property type="project" value="UniProtKB-UniRule"/>
</dbReference>
<evidence type="ECO:0000256" key="2">
    <source>
        <dbReference type="PROSITE-ProRule" id="PRU00335"/>
    </source>
</evidence>
<dbReference type="Proteomes" id="UP000191554">
    <property type="component" value="Unassembled WGS sequence"/>
</dbReference>
<evidence type="ECO:0000256" key="1">
    <source>
        <dbReference type="ARBA" id="ARBA00023125"/>
    </source>
</evidence>
<name>A0A1V4SRG3_RUMHU</name>
<comment type="caution">
    <text evidence="5">The sequence shown here is derived from an EMBL/GenBank/DDBJ whole genome shotgun (WGS) entry which is preliminary data.</text>
</comment>
<organism evidence="5 6">
    <name type="scientific">Ruminiclostridium hungatei</name>
    <name type="common">Clostridium hungatei</name>
    <dbReference type="NCBI Taxonomy" id="48256"/>
    <lineage>
        <taxon>Bacteria</taxon>
        <taxon>Bacillati</taxon>
        <taxon>Bacillota</taxon>
        <taxon>Clostridia</taxon>
        <taxon>Eubacteriales</taxon>
        <taxon>Oscillospiraceae</taxon>
        <taxon>Ruminiclostridium</taxon>
    </lineage>
</organism>
<keyword evidence="6" id="KW-1185">Reference proteome</keyword>
<evidence type="ECO:0000259" key="4">
    <source>
        <dbReference type="PROSITE" id="PS50977"/>
    </source>
</evidence>
<proteinExistence type="predicted"/>
<dbReference type="OrthoDB" id="9780824at2"/>
<dbReference type="PROSITE" id="PS01081">
    <property type="entry name" value="HTH_TETR_1"/>
    <property type="match status" value="1"/>
</dbReference>
<dbReference type="STRING" id="48256.CLHUN_05100"/>
<gene>
    <name evidence="5" type="primary">fadR_1</name>
    <name evidence="5" type="ORF">CLHUN_05100</name>
</gene>
<dbReference type="PANTHER" id="PTHR43479:SF11">
    <property type="entry name" value="ACREF_ENVCD OPERON REPRESSOR-RELATED"/>
    <property type="match status" value="1"/>
</dbReference>
<sequence>MSPAGSAHERTEADTKQQAQTNENRRQMQKRQTRTRIIETALKLFAQNGFARTSTLAVAKESEVSHGTIFAHFKTQDELIIAVIGEFGDRINKRLHELAGGRSRLREVLKSHLDGLAEFEDFYIRLVTEIRLLPVEVRNTFTMIQSTVSFHISQAYEREEGHLKKLPVHMVFNGWMGLIHYYLGNNDLFSPGQSVLGRYGEELAEYYINLISRD</sequence>